<dbReference type="RefSeq" id="XP_016626815.1">
    <property type="nucleotide sequence ID" value="XM_016782032.1"/>
</dbReference>
<evidence type="ECO:0000256" key="1">
    <source>
        <dbReference type="SAM" id="Phobius"/>
    </source>
</evidence>
<reference evidence="2 3" key="1">
    <citation type="submission" date="2015-01" db="EMBL/GenBank/DDBJ databases">
        <title>The Genome Sequence of Fonsecaea multimorphosa CBS 102226.</title>
        <authorList>
            <consortium name="The Broad Institute Genomics Platform"/>
            <person name="Cuomo C."/>
            <person name="de Hoog S."/>
            <person name="Gorbushina A."/>
            <person name="Stielow B."/>
            <person name="Teixiera M."/>
            <person name="Abouelleil A."/>
            <person name="Chapman S.B."/>
            <person name="Priest M."/>
            <person name="Young S.K."/>
            <person name="Wortman J."/>
            <person name="Nusbaum C."/>
            <person name="Birren B."/>
        </authorList>
    </citation>
    <scope>NUCLEOTIDE SEQUENCE [LARGE SCALE GENOMIC DNA]</scope>
    <source>
        <strain evidence="2 3">CBS 102226</strain>
    </source>
</reference>
<keyword evidence="3" id="KW-1185">Reference proteome</keyword>
<keyword evidence="1" id="KW-0812">Transmembrane</keyword>
<name>A0A0D2JHL0_9EURO</name>
<evidence type="ECO:0000313" key="3">
    <source>
        <dbReference type="Proteomes" id="UP000053411"/>
    </source>
</evidence>
<accession>A0A0D2JHL0</accession>
<organism evidence="2 3">
    <name type="scientific">Fonsecaea multimorphosa CBS 102226</name>
    <dbReference type="NCBI Taxonomy" id="1442371"/>
    <lineage>
        <taxon>Eukaryota</taxon>
        <taxon>Fungi</taxon>
        <taxon>Dikarya</taxon>
        <taxon>Ascomycota</taxon>
        <taxon>Pezizomycotina</taxon>
        <taxon>Eurotiomycetes</taxon>
        <taxon>Chaetothyriomycetidae</taxon>
        <taxon>Chaetothyriales</taxon>
        <taxon>Herpotrichiellaceae</taxon>
        <taxon>Fonsecaea</taxon>
    </lineage>
</organism>
<protein>
    <submittedName>
        <fullName evidence="2">Uncharacterized protein</fullName>
    </submittedName>
</protein>
<dbReference type="STRING" id="1442371.A0A0D2JHL0"/>
<evidence type="ECO:0000313" key="2">
    <source>
        <dbReference type="EMBL" id="KIX92692.1"/>
    </source>
</evidence>
<keyword evidence="1" id="KW-0472">Membrane</keyword>
<dbReference type="OrthoDB" id="10250282at2759"/>
<sequence>MAVTQSLKFVFGAVATGIGGRVERRYGGMQAAGIVAGVLLALTLLLAVVLFRRQSVQMIPVRQDHGVAEEKEEWEPVILGEPSGLTRKINILEAGELSRWSEIRRRNRLTTRPGTREV</sequence>
<keyword evidence="1" id="KW-1133">Transmembrane helix</keyword>
<dbReference type="AlphaFoldDB" id="A0A0D2JHL0"/>
<dbReference type="VEuPathDB" id="FungiDB:Z520_11544"/>
<feature type="transmembrane region" description="Helical" evidence="1">
    <location>
        <begin position="31"/>
        <end position="51"/>
    </location>
</feature>
<proteinExistence type="predicted"/>
<dbReference type="EMBL" id="KN848101">
    <property type="protein sequence ID" value="KIX92692.1"/>
    <property type="molecule type" value="Genomic_DNA"/>
</dbReference>
<dbReference type="Proteomes" id="UP000053411">
    <property type="component" value="Unassembled WGS sequence"/>
</dbReference>
<dbReference type="GeneID" id="27717290"/>
<gene>
    <name evidence="2" type="ORF">Z520_11544</name>
</gene>